<dbReference type="KEGG" id="schi:SCHIN_v1c10140"/>
<dbReference type="Pfam" id="PF07261">
    <property type="entry name" value="DnaB_2"/>
    <property type="match status" value="1"/>
</dbReference>
<evidence type="ECO:0000313" key="4">
    <source>
        <dbReference type="EMBL" id="QEH62207.1"/>
    </source>
</evidence>
<dbReference type="EMBL" id="CP043026">
    <property type="protein sequence ID" value="QEH62207.1"/>
    <property type="molecule type" value="Genomic_DNA"/>
</dbReference>
<reference evidence="4 5" key="1">
    <citation type="submission" date="2019-08" db="EMBL/GenBank/DDBJ databases">
        <title>Complete genome sequence of Spiroplasma chinense CCH (DSM 19755).</title>
        <authorList>
            <person name="Shen H.-Y."/>
            <person name="Lin Y.-C."/>
            <person name="Chou L."/>
            <person name="Kuo C.-H."/>
        </authorList>
    </citation>
    <scope>NUCLEOTIDE SEQUENCE [LARGE SCALE GENOMIC DNA]</scope>
    <source>
        <strain evidence="4 5">CCH</strain>
    </source>
</reference>
<dbReference type="Proteomes" id="UP000323144">
    <property type="component" value="Chromosome"/>
</dbReference>
<keyword evidence="5" id="KW-1185">Reference proteome</keyword>
<dbReference type="InterPro" id="IPR006343">
    <property type="entry name" value="DnaB/C_C"/>
</dbReference>
<evidence type="ECO:0000259" key="3">
    <source>
        <dbReference type="Pfam" id="PF25888"/>
    </source>
</evidence>
<evidence type="ECO:0000259" key="2">
    <source>
        <dbReference type="Pfam" id="PF07261"/>
    </source>
</evidence>
<name>A0A5B9Y7C0_9MOLU</name>
<gene>
    <name evidence="4" type="primary">dnaB</name>
    <name evidence="4" type="ORF">SCHIN_v1c10140</name>
</gene>
<feature type="domain" description="Replicative helicase loading/DNA remodeling protein DnaB N-terminal winged helix" evidence="3">
    <location>
        <begin position="5"/>
        <end position="205"/>
    </location>
</feature>
<protein>
    <submittedName>
        <fullName evidence="4">Chromosome replication initiation and membrane attachment protein</fullName>
    </submittedName>
</protein>
<feature type="domain" description="DnaB/C C-terminal" evidence="2">
    <location>
        <begin position="308"/>
        <end position="367"/>
    </location>
</feature>
<sequence length="417" mass="48733">MKNFSYKVILKNRIDSSDDKILSYLYQPIIGLRSISIYKLLIFEAEVLKEFKKAEFREERLLTLCKLNADQFQRQLKKLEGIGLLTKMVNEQKNSVILNVYAPLEPCDFFNNALFNKALIKKIGEKDYEMARFVFRDEGEIPSDSGYKNATSKFLEVFEEFNNSLGDIKVNSLKTKPKRTNALLKGFDFEKIVLDLEKEDIYISKSDTTLKNKLEEIYSGHNFELDKIIEAVKESYDKESLFLDVKKIYRVLSNNYFEDEQFNTSEEIFDPKVNMQNYTNKKIKEMETIEPTQYLQLLMNIENLELPELELISKLSKDYKLRNGVINCLLEFSYLKNDEKIVANYLYKIASTINERQIVDAKETMEYLKVAHKKGAKGKKFIPDQFSPWEEVKSNKGYMEKTSSNGSGFDETLWGKL</sequence>
<evidence type="ECO:0000256" key="1">
    <source>
        <dbReference type="ARBA" id="ARBA00093462"/>
    </source>
</evidence>
<dbReference type="InterPro" id="IPR058660">
    <property type="entry name" value="WHD_DnaB"/>
</dbReference>
<accession>A0A5B9Y7C0</accession>
<comment type="similarity">
    <text evidence="1">Belongs to the DnaB/DnaD family.</text>
</comment>
<organism evidence="4 5">
    <name type="scientific">Spiroplasma chinense</name>
    <dbReference type="NCBI Taxonomy" id="216932"/>
    <lineage>
        <taxon>Bacteria</taxon>
        <taxon>Bacillati</taxon>
        <taxon>Mycoplasmatota</taxon>
        <taxon>Mollicutes</taxon>
        <taxon>Entomoplasmatales</taxon>
        <taxon>Spiroplasmataceae</taxon>
        <taxon>Spiroplasma</taxon>
    </lineage>
</organism>
<evidence type="ECO:0000313" key="5">
    <source>
        <dbReference type="Proteomes" id="UP000323144"/>
    </source>
</evidence>
<dbReference type="Pfam" id="PF25888">
    <property type="entry name" value="WHD_DnaB"/>
    <property type="match status" value="1"/>
</dbReference>
<proteinExistence type="inferred from homology"/>
<dbReference type="RefSeq" id="WP_166508573.1">
    <property type="nucleotide sequence ID" value="NZ_CP043026.1"/>
</dbReference>
<dbReference type="AlphaFoldDB" id="A0A5B9Y7C0"/>